<dbReference type="InterPro" id="IPR006166">
    <property type="entry name" value="ERCC4_domain"/>
</dbReference>
<dbReference type="GO" id="GO:0003677">
    <property type="term" value="F:DNA binding"/>
    <property type="evidence" value="ECO:0007669"/>
    <property type="project" value="InterPro"/>
</dbReference>
<evidence type="ECO:0000256" key="1">
    <source>
        <dbReference type="ARBA" id="ARBA00022801"/>
    </source>
</evidence>
<reference evidence="3" key="1">
    <citation type="journal article" date="2020" name="Nature">
        <title>Giant virus diversity and host interactions through global metagenomics.</title>
        <authorList>
            <person name="Schulz F."/>
            <person name="Roux S."/>
            <person name="Paez-Espino D."/>
            <person name="Jungbluth S."/>
            <person name="Walsh D.A."/>
            <person name="Denef V.J."/>
            <person name="McMahon K.D."/>
            <person name="Konstantinidis K.T."/>
            <person name="Eloe-Fadrosh E.A."/>
            <person name="Kyrpides N.C."/>
            <person name="Woyke T."/>
        </authorList>
    </citation>
    <scope>NUCLEOTIDE SEQUENCE</scope>
    <source>
        <strain evidence="3">GVMAG-M-3300023174-92</strain>
    </source>
</reference>
<dbReference type="PANTHER" id="PTHR13451">
    <property type="entry name" value="CLASS II CROSSOVER JUNCTION ENDONUCLEASE MUS81"/>
    <property type="match status" value="1"/>
</dbReference>
<dbReference type="EMBL" id="MN739688">
    <property type="protein sequence ID" value="QHT21238.1"/>
    <property type="molecule type" value="Genomic_DNA"/>
</dbReference>
<dbReference type="InterPro" id="IPR033309">
    <property type="entry name" value="Mus81"/>
</dbReference>
<dbReference type="SMART" id="SM00891">
    <property type="entry name" value="ERCC4"/>
    <property type="match status" value="1"/>
</dbReference>
<feature type="domain" description="ERCC4" evidence="2">
    <location>
        <begin position="2"/>
        <end position="96"/>
    </location>
</feature>
<dbReference type="GO" id="GO:0006308">
    <property type="term" value="P:DNA catabolic process"/>
    <property type="evidence" value="ECO:0007669"/>
    <property type="project" value="InterPro"/>
</dbReference>
<dbReference type="AlphaFoldDB" id="A0A6C0DXL7"/>
<dbReference type="PANTHER" id="PTHR13451:SF0">
    <property type="entry name" value="CROSSOVER JUNCTION ENDONUCLEASE MUS81"/>
    <property type="match status" value="1"/>
</dbReference>
<dbReference type="Gene3D" id="3.40.50.10130">
    <property type="match status" value="1"/>
</dbReference>
<dbReference type="GO" id="GO:0000712">
    <property type="term" value="P:resolution of meiotic recombination intermediates"/>
    <property type="evidence" value="ECO:0007669"/>
    <property type="project" value="TreeGrafter"/>
</dbReference>
<dbReference type="GO" id="GO:0000727">
    <property type="term" value="P:double-strand break repair via break-induced replication"/>
    <property type="evidence" value="ECO:0007669"/>
    <property type="project" value="TreeGrafter"/>
</dbReference>
<dbReference type="GO" id="GO:0008821">
    <property type="term" value="F:crossover junction DNA endonuclease activity"/>
    <property type="evidence" value="ECO:0007669"/>
    <property type="project" value="InterPro"/>
</dbReference>
<dbReference type="GO" id="GO:0005634">
    <property type="term" value="C:nucleus"/>
    <property type="evidence" value="ECO:0007669"/>
    <property type="project" value="TreeGrafter"/>
</dbReference>
<organism evidence="3">
    <name type="scientific">viral metagenome</name>
    <dbReference type="NCBI Taxonomy" id="1070528"/>
    <lineage>
        <taxon>unclassified sequences</taxon>
        <taxon>metagenomes</taxon>
        <taxon>organismal metagenomes</taxon>
    </lineage>
</organism>
<proteinExistence type="predicted"/>
<dbReference type="GO" id="GO:0048257">
    <property type="term" value="F:3'-flap endonuclease activity"/>
    <property type="evidence" value="ECO:0007669"/>
    <property type="project" value="TreeGrafter"/>
</dbReference>
<name>A0A6C0DXL7_9ZZZZ</name>
<dbReference type="InterPro" id="IPR011335">
    <property type="entry name" value="Restrct_endonuc-II-like"/>
</dbReference>
<sequence>MRIIIDVREHDLIEACTKMAENVAIETAALPIGDVLIRMDDTDGTPGKDVVVVERKTLADLLSSIKDGRYEEQSHRLKHASGVSPHHILYMIEGMYSTLKNPEDKKRIMSAMTSLNYFKGFSVLRTCSVYETAETLIQMSQKIEKTIMKGGGVTTPVNVVPEDKPYSGFVKKVKKENIHAENIEEIMLCQIPGISSLYAKSILNHFGGFSGLLDGLKSDTASFANIVYTDGKGKTRKIPKTCEEQIVKLLGCNRIEVPTR</sequence>
<dbReference type="SUPFAM" id="SSF52980">
    <property type="entry name" value="Restriction endonuclease-like"/>
    <property type="match status" value="1"/>
</dbReference>
<evidence type="ECO:0000259" key="2">
    <source>
        <dbReference type="SMART" id="SM00891"/>
    </source>
</evidence>
<evidence type="ECO:0000313" key="3">
    <source>
        <dbReference type="EMBL" id="QHT21238.1"/>
    </source>
</evidence>
<dbReference type="InterPro" id="IPR047416">
    <property type="entry name" value="XPF_nuclease_Mus81"/>
</dbReference>
<dbReference type="GO" id="GO:0031573">
    <property type="term" value="P:mitotic intra-S DNA damage checkpoint signaling"/>
    <property type="evidence" value="ECO:0007669"/>
    <property type="project" value="TreeGrafter"/>
</dbReference>
<dbReference type="Pfam" id="PF02732">
    <property type="entry name" value="ERCC4"/>
    <property type="match status" value="1"/>
</dbReference>
<keyword evidence="1" id="KW-0378">Hydrolase</keyword>
<protein>
    <recommendedName>
        <fullName evidence="2">ERCC4 domain-containing protein</fullName>
    </recommendedName>
</protein>
<dbReference type="GO" id="GO:0048476">
    <property type="term" value="C:Holliday junction resolvase complex"/>
    <property type="evidence" value="ECO:0007669"/>
    <property type="project" value="TreeGrafter"/>
</dbReference>
<dbReference type="CDD" id="cd20074">
    <property type="entry name" value="XPF_nuclease_Mus81"/>
    <property type="match status" value="1"/>
</dbReference>
<accession>A0A6C0DXL7</accession>